<accession>A0A7W5CJ48</accession>
<dbReference type="RefSeq" id="WP_183420053.1">
    <property type="nucleotide sequence ID" value="NZ_JACHXY010000002.1"/>
</dbReference>
<evidence type="ECO:0000313" key="2">
    <source>
        <dbReference type="EMBL" id="MBB3158653.1"/>
    </source>
</evidence>
<comment type="caution">
    <text evidence="2">The sequence shown here is derived from an EMBL/GenBank/DDBJ whole genome shotgun (WGS) entry which is preliminary data.</text>
</comment>
<feature type="region of interest" description="Disordered" evidence="1">
    <location>
        <begin position="23"/>
        <end position="55"/>
    </location>
</feature>
<sequence>MEVKFVTPTKPDAVRVQKRAEKINTTPVVGTPTRKSPVRPLSGKPPVDLPEGQEHGQPKIYWHHKCRCDACTLAVRAYNRALLEKKKALEEENRK</sequence>
<reference evidence="2 3" key="1">
    <citation type="submission" date="2020-08" db="EMBL/GenBank/DDBJ databases">
        <title>Genomic Encyclopedia of Type Strains, Phase III (KMG-III): the genomes of soil and plant-associated and newly described type strains.</title>
        <authorList>
            <person name="Whitman W."/>
        </authorList>
    </citation>
    <scope>NUCLEOTIDE SEQUENCE [LARGE SCALE GENOMIC DNA]</scope>
    <source>
        <strain evidence="2 3">CECT 8356</strain>
    </source>
</reference>
<dbReference type="Proteomes" id="UP000543579">
    <property type="component" value="Unassembled WGS sequence"/>
</dbReference>
<dbReference type="EMBL" id="JACHXY010000002">
    <property type="protein sequence ID" value="MBB3158653.1"/>
    <property type="molecule type" value="Genomic_DNA"/>
</dbReference>
<dbReference type="AlphaFoldDB" id="A0A7W5CJ48"/>
<gene>
    <name evidence="2" type="ORF">FHS07_002349</name>
</gene>
<name>A0A7W5CJ48_9MICO</name>
<protein>
    <submittedName>
        <fullName evidence="2">Uncharacterized protein</fullName>
    </submittedName>
</protein>
<proteinExistence type="predicted"/>
<evidence type="ECO:0000256" key="1">
    <source>
        <dbReference type="SAM" id="MobiDB-lite"/>
    </source>
</evidence>
<organism evidence="2 3">
    <name type="scientific">Microbacterium proteolyticum</name>
    <dbReference type="NCBI Taxonomy" id="1572644"/>
    <lineage>
        <taxon>Bacteria</taxon>
        <taxon>Bacillati</taxon>
        <taxon>Actinomycetota</taxon>
        <taxon>Actinomycetes</taxon>
        <taxon>Micrococcales</taxon>
        <taxon>Microbacteriaceae</taxon>
        <taxon>Microbacterium</taxon>
    </lineage>
</organism>
<evidence type="ECO:0000313" key="3">
    <source>
        <dbReference type="Proteomes" id="UP000543579"/>
    </source>
</evidence>